<evidence type="ECO:0000256" key="4">
    <source>
        <dbReference type="ARBA" id="ARBA00038223"/>
    </source>
</evidence>
<accession>A0A3M7P9X1</accession>
<dbReference type="PROSITE" id="PS51808">
    <property type="entry name" value="CHCH"/>
    <property type="match status" value="1"/>
</dbReference>
<dbReference type="GO" id="GO:0005758">
    <property type="term" value="C:mitochondrial intermembrane space"/>
    <property type="evidence" value="ECO:0007669"/>
    <property type="project" value="TreeGrafter"/>
</dbReference>
<reference evidence="6 7" key="1">
    <citation type="journal article" date="2018" name="Sci. Rep.">
        <title>Genomic signatures of local adaptation to the degree of environmental predictability in rotifers.</title>
        <authorList>
            <person name="Franch-Gras L."/>
            <person name="Hahn C."/>
            <person name="Garcia-Roger E.M."/>
            <person name="Carmona M.J."/>
            <person name="Serra M."/>
            <person name="Gomez A."/>
        </authorList>
    </citation>
    <scope>NUCLEOTIDE SEQUENCE [LARGE SCALE GENOMIC DNA]</scope>
    <source>
        <strain evidence="6">HYR1</strain>
    </source>
</reference>
<keyword evidence="3" id="KW-1015">Disulfide bond</keyword>
<dbReference type="InterPro" id="IPR051383">
    <property type="entry name" value="COX19"/>
</dbReference>
<dbReference type="EMBL" id="REGN01012330">
    <property type="protein sequence ID" value="RMZ95833.1"/>
    <property type="molecule type" value="Genomic_DNA"/>
</dbReference>
<evidence type="ECO:0000256" key="5">
    <source>
        <dbReference type="SAM" id="MobiDB-lite"/>
    </source>
</evidence>
<sequence>MSSMTFGQKIFQPKPPIQGSFPLDHEGECKRPMLEYMLCMQREKNDSSKCRSQAKEYLNCRMNNNLMDKRDLSSFGYNDEENQDQSEEKKST</sequence>
<name>A0A3M7P9X1_BRAPC</name>
<comment type="subcellular location">
    <subcellularLocation>
        <location evidence="1">Cytoplasm</location>
    </subcellularLocation>
</comment>
<evidence type="ECO:0000313" key="7">
    <source>
        <dbReference type="Proteomes" id="UP000276133"/>
    </source>
</evidence>
<dbReference type="AlphaFoldDB" id="A0A3M7P9X1"/>
<keyword evidence="2" id="KW-0963">Cytoplasm</keyword>
<dbReference type="OrthoDB" id="268594at2759"/>
<evidence type="ECO:0000256" key="3">
    <source>
        <dbReference type="ARBA" id="ARBA00023157"/>
    </source>
</evidence>
<gene>
    <name evidence="6" type="ORF">BpHYR1_001662</name>
</gene>
<feature type="region of interest" description="Disordered" evidence="5">
    <location>
        <begin position="71"/>
        <end position="92"/>
    </location>
</feature>
<keyword evidence="7" id="KW-1185">Reference proteome</keyword>
<dbReference type="Proteomes" id="UP000276133">
    <property type="component" value="Unassembled WGS sequence"/>
</dbReference>
<dbReference type="STRING" id="10195.A0A3M7P9X1"/>
<dbReference type="GO" id="GO:0033617">
    <property type="term" value="P:mitochondrial respiratory chain complex IV assembly"/>
    <property type="evidence" value="ECO:0007669"/>
    <property type="project" value="TreeGrafter"/>
</dbReference>
<dbReference type="PANTHER" id="PTHR21107:SF2">
    <property type="entry name" value="CYTOCHROME C OXIDASE ASSEMBLY PROTEIN COX19"/>
    <property type="match status" value="1"/>
</dbReference>
<organism evidence="6 7">
    <name type="scientific">Brachionus plicatilis</name>
    <name type="common">Marine rotifer</name>
    <name type="synonym">Brachionus muelleri</name>
    <dbReference type="NCBI Taxonomy" id="10195"/>
    <lineage>
        <taxon>Eukaryota</taxon>
        <taxon>Metazoa</taxon>
        <taxon>Spiralia</taxon>
        <taxon>Gnathifera</taxon>
        <taxon>Rotifera</taxon>
        <taxon>Eurotatoria</taxon>
        <taxon>Monogononta</taxon>
        <taxon>Pseudotrocha</taxon>
        <taxon>Ploima</taxon>
        <taxon>Brachionidae</taxon>
        <taxon>Brachionus</taxon>
    </lineage>
</organism>
<evidence type="ECO:0000256" key="1">
    <source>
        <dbReference type="ARBA" id="ARBA00004496"/>
    </source>
</evidence>
<proteinExistence type="inferred from homology"/>
<dbReference type="PANTHER" id="PTHR21107">
    <property type="entry name" value="CYTOCHROME C OXIDASE ASSEMBLY PROTEIN COX19"/>
    <property type="match status" value="1"/>
</dbReference>
<evidence type="ECO:0000313" key="6">
    <source>
        <dbReference type="EMBL" id="RMZ95833.1"/>
    </source>
</evidence>
<comment type="caution">
    <text evidence="6">The sequence shown here is derived from an EMBL/GenBank/DDBJ whole genome shotgun (WGS) entry which is preliminary data.</text>
</comment>
<protein>
    <submittedName>
        <fullName evidence="6">Cytochrome c oxidase assembly COX19</fullName>
    </submittedName>
</protein>
<comment type="similarity">
    <text evidence="4">Belongs to the COX19 family.</text>
</comment>
<evidence type="ECO:0000256" key="2">
    <source>
        <dbReference type="ARBA" id="ARBA00022490"/>
    </source>
</evidence>
<feature type="region of interest" description="Disordered" evidence="5">
    <location>
        <begin position="1"/>
        <end position="24"/>
    </location>
</feature>